<feature type="chain" id="PRO_5046015311" evidence="6">
    <location>
        <begin position="25"/>
        <end position="405"/>
    </location>
</feature>
<feature type="transmembrane region" description="Helical" evidence="5">
    <location>
        <begin position="253"/>
        <end position="274"/>
    </location>
</feature>
<dbReference type="PROSITE" id="PS50850">
    <property type="entry name" value="MFS"/>
    <property type="match status" value="1"/>
</dbReference>
<accession>A0ABY6PQN7</accession>
<feature type="transmembrane region" description="Helical" evidence="5">
    <location>
        <begin position="335"/>
        <end position="352"/>
    </location>
</feature>
<dbReference type="EMBL" id="CP098740">
    <property type="protein sequence ID" value="UZK54560.1"/>
    <property type="molecule type" value="Genomic_DNA"/>
</dbReference>
<feature type="transmembrane region" description="Helical" evidence="5">
    <location>
        <begin position="97"/>
        <end position="121"/>
    </location>
</feature>
<comment type="subcellular location">
    <subcellularLocation>
        <location evidence="1">Cell membrane</location>
        <topology evidence="1">Multi-pass membrane protein</topology>
    </subcellularLocation>
</comment>
<feature type="transmembrane region" description="Helical" evidence="5">
    <location>
        <begin position="73"/>
        <end position="91"/>
    </location>
</feature>
<dbReference type="CDD" id="cd17393">
    <property type="entry name" value="MFS_MosC_like"/>
    <property type="match status" value="1"/>
</dbReference>
<keyword evidence="4 5" id="KW-0472">Membrane</keyword>
<dbReference type="Pfam" id="PF07690">
    <property type="entry name" value="MFS_1"/>
    <property type="match status" value="1"/>
</dbReference>
<reference evidence="8" key="1">
    <citation type="journal article" date="2022" name="Front. Microbiol.">
        <title>Mirubactin C rescues the lethal effect of cell wall biosynthesis mutations in Bacillus subtilis.</title>
        <authorList>
            <person name="Kepplinger B."/>
            <person name="Wen X."/>
            <person name="Tyler A.R."/>
            <person name="Kim B.Y."/>
            <person name="Brown J."/>
            <person name="Banks P."/>
            <person name="Dashti Y."/>
            <person name="Mackenzie E.S."/>
            <person name="Wills C."/>
            <person name="Kawai Y."/>
            <person name="Waldron K.J."/>
            <person name="Allenby N.E.E."/>
            <person name="Wu L.J."/>
            <person name="Hall M.J."/>
            <person name="Errington J."/>
        </authorList>
    </citation>
    <scope>NUCLEOTIDE SEQUENCE</scope>
    <source>
        <strain evidence="8">MDA8-470</strain>
    </source>
</reference>
<dbReference type="PANTHER" id="PTHR23514">
    <property type="entry name" value="BYPASS OF STOP CODON PROTEIN 6"/>
    <property type="match status" value="1"/>
</dbReference>
<feature type="transmembrane region" description="Helical" evidence="5">
    <location>
        <begin position="281"/>
        <end position="300"/>
    </location>
</feature>
<protein>
    <submittedName>
        <fullName evidence="8">MFS transporter</fullName>
    </submittedName>
</protein>
<dbReference type="PANTHER" id="PTHR23514:SF13">
    <property type="entry name" value="INNER MEMBRANE PROTEIN YBJJ"/>
    <property type="match status" value="1"/>
</dbReference>
<keyword evidence="2 5" id="KW-0812">Transmembrane</keyword>
<feature type="transmembrane region" description="Helical" evidence="5">
    <location>
        <begin position="133"/>
        <end position="157"/>
    </location>
</feature>
<evidence type="ECO:0000256" key="3">
    <source>
        <dbReference type="ARBA" id="ARBA00022989"/>
    </source>
</evidence>
<keyword evidence="3 5" id="KW-1133">Transmembrane helix</keyword>
<name>A0ABY6PQN7_9ACTN</name>
<feature type="signal peptide" evidence="6">
    <location>
        <begin position="1"/>
        <end position="24"/>
    </location>
</feature>
<gene>
    <name evidence="8" type="ORF">NEH16_10775</name>
</gene>
<dbReference type="Proteomes" id="UP001164963">
    <property type="component" value="Chromosome"/>
</dbReference>
<dbReference type="InterPro" id="IPR011701">
    <property type="entry name" value="MFS"/>
</dbReference>
<evidence type="ECO:0000256" key="4">
    <source>
        <dbReference type="ARBA" id="ARBA00023136"/>
    </source>
</evidence>
<feature type="domain" description="Major facilitator superfamily (MFS) profile" evidence="7">
    <location>
        <begin position="6"/>
        <end position="392"/>
    </location>
</feature>
<evidence type="ECO:0000313" key="9">
    <source>
        <dbReference type="Proteomes" id="UP001164963"/>
    </source>
</evidence>
<feature type="transmembrane region" description="Helical" evidence="5">
    <location>
        <begin position="39"/>
        <end position="61"/>
    </location>
</feature>
<organism evidence="8 9">
    <name type="scientific">Streptomyces drozdowiczii</name>
    <dbReference type="NCBI Taxonomy" id="202862"/>
    <lineage>
        <taxon>Bacteria</taxon>
        <taxon>Bacillati</taxon>
        <taxon>Actinomycetota</taxon>
        <taxon>Actinomycetes</taxon>
        <taxon>Kitasatosporales</taxon>
        <taxon>Streptomycetaceae</taxon>
        <taxon>Streptomyces</taxon>
    </lineage>
</organism>
<dbReference type="Gene3D" id="1.20.1250.20">
    <property type="entry name" value="MFS general substrate transporter like domains"/>
    <property type="match status" value="2"/>
</dbReference>
<dbReference type="InterPro" id="IPR051788">
    <property type="entry name" value="MFS_Transporter"/>
</dbReference>
<evidence type="ECO:0000256" key="1">
    <source>
        <dbReference type="ARBA" id="ARBA00004651"/>
    </source>
</evidence>
<keyword evidence="6" id="KW-0732">Signal</keyword>
<feature type="transmembrane region" description="Helical" evidence="5">
    <location>
        <begin position="215"/>
        <end position="233"/>
    </location>
</feature>
<dbReference type="SUPFAM" id="SSF103473">
    <property type="entry name" value="MFS general substrate transporter"/>
    <property type="match status" value="1"/>
</dbReference>
<dbReference type="RefSeq" id="WP_265541653.1">
    <property type="nucleotide sequence ID" value="NZ_JANADG010000005.1"/>
</dbReference>
<evidence type="ECO:0000256" key="6">
    <source>
        <dbReference type="SAM" id="SignalP"/>
    </source>
</evidence>
<dbReference type="InterPro" id="IPR020846">
    <property type="entry name" value="MFS_dom"/>
</dbReference>
<evidence type="ECO:0000259" key="7">
    <source>
        <dbReference type="PROSITE" id="PS50850"/>
    </source>
</evidence>
<feature type="transmembrane region" description="Helical" evidence="5">
    <location>
        <begin position="163"/>
        <end position="183"/>
    </location>
</feature>
<dbReference type="InterPro" id="IPR036259">
    <property type="entry name" value="MFS_trans_sf"/>
</dbReference>
<evidence type="ECO:0000313" key="8">
    <source>
        <dbReference type="EMBL" id="UZK54560.1"/>
    </source>
</evidence>
<sequence>MDAATRRWRAALFLFMLAAGTGMASWVARTPAVRDGLDVSTGAMGLVLFGLSTGSMAGVMASGPLVRRHGGRTTILGGVALIVAGLLVVAAGTALSLAAVVFAGLALFGAGMGMSEVAFNIEGAAVETAIGRPVLPVLHGCFSLGTVVGALLGMALTAAAFPVGWHLTLVAVLIAAAGTRAVLAIPPGTGKDDAPAAESGQGGLRGQLRVWRDRQLVLIGVIVLAMAFAEGAANDWLPLLMVDGYDVSPTAGSLTFLVFAASMTLGRLAGGPFLERFGRALVVRISGLTAALGLAVVIVAPSPLMAGAATVLWGLGASLGFPVTVSAAGDHPTDAAARVAAVSTAGYGAFLVGPPALGFLADHIGLRLTMTVVLALVALAAALAGALGPGREGDKPRVEAAPDAA</sequence>
<keyword evidence="9" id="KW-1185">Reference proteome</keyword>
<feature type="transmembrane region" description="Helical" evidence="5">
    <location>
        <begin position="306"/>
        <end position="328"/>
    </location>
</feature>
<proteinExistence type="predicted"/>
<evidence type="ECO:0000256" key="5">
    <source>
        <dbReference type="SAM" id="Phobius"/>
    </source>
</evidence>
<evidence type="ECO:0000256" key="2">
    <source>
        <dbReference type="ARBA" id="ARBA00022692"/>
    </source>
</evidence>
<feature type="transmembrane region" description="Helical" evidence="5">
    <location>
        <begin position="364"/>
        <end position="387"/>
    </location>
</feature>